<evidence type="ECO:0000313" key="2">
    <source>
        <dbReference type="Proteomes" id="UP000235916"/>
    </source>
</evidence>
<comment type="caution">
    <text evidence="1">The sequence shown here is derived from an EMBL/GenBank/DDBJ whole genome shotgun (WGS) entry which is preliminary data.</text>
</comment>
<dbReference type="AlphaFoldDB" id="A0A2N8L3F1"/>
<reference evidence="1 2" key="1">
    <citation type="submission" date="2018-01" db="EMBL/GenBank/DDBJ databases">
        <title>Draft genome sequence of Paucibacter aquatile CR182 isolated from freshwater of the Nakdong River.</title>
        <authorList>
            <person name="Choi A."/>
            <person name="Chung E.J."/>
        </authorList>
    </citation>
    <scope>NUCLEOTIDE SEQUENCE [LARGE SCALE GENOMIC DNA]</scope>
    <source>
        <strain evidence="1 2">CR182</strain>
    </source>
</reference>
<organism evidence="1 2">
    <name type="scientific">Kinneretia aquatilis</name>
    <dbReference type="NCBI Taxonomy" id="2070761"/>
    <lineage>
        <taxon>Bacteria</taxon>
        <taxon>Pseudomonadati</taxon>
        <taxon>Pseudomonadota</taxon>
        <taxon>Betaproteobacteria</taxon>
        <taxon>Burkholderiales</taxon>
        <taxon>Sphaerotilaceae</taxon>
        <taxon>Roseateles</taxon>
    </lineage>
</organism>
<name>A0A2N8L3F1_9BURK</name>
<evidence type="ECO:0000313" key="1">
    <source>
        <dbReference type="EMBL" id="PND40220.1"/>
    </source>
</evidence>
<dbReference type="EMBL" id="POSP01000001">
    <property type="protein sequence ID" value="PND40220.1"/>
    <property type="molecule type" value="Genomic_DNA"/>
</dbReference>
<gene>
    <name evidence="1" type="ORF">C1O66_02220</name>
</gene>
<accession>A0A2N8L3F1</accession>
<dbReference type="Proteomes" id="UP000235916">
    <property type="component" value="Unassembled WGS sequence"/>
</dbReference>
<protein>
    <submittedName>
        <fullName evidence="1">Uncharacterized protein</fullName>
    </submittedName>
</protein>
<sequence>MRVGVVTQALKPTKVASKAVSEAGRPRAGAGRWGRVGEKGALALMVSRCGWYCQMGSDGAQCRLRIRFVNSCDGQAQVSIVF</sequence>
<proteinExistence type="predicted"/>
<keyword evidence="2" id="KW-1185">Reference proteome</keyword>